<dbReference type="OMA" id="IPIHWEL"/>
<reference evidence="3" key="1">
    <citation type="submission" date="2013-06" db="EMBL/GenBank/DDBJ databases">
        <authorList>
            <person name="Zhao Q."/>
        </authorList>
    </citation>
    <scope>NUCLEOTIDE SEQUENCE</scope>
    <source>
        <strain evidence="3">cv. W1943</strain>
    </source>
</reference>
<protein>
    <submittedName>
        <fullName evidence="2">Uncharacterized protein</fullName>
    </submittedName>
</protein>
<evidence type="ECO:0000313" key="3">
    <source>
        <dbReference type="Proteomes" id="UP000008022"/>
    </source>
</evidence>
<evidence type="ECO:0000256" key="1">
    <source>
        <dbReference type="SAM" id="MobiDB-lite"/>
    </source>
</evidence>
<proteinExistence type="predicted"/>
<dbReference type="Gramene" id="ORUFI02G08730.1">
    <property type="protein sequence ID" value="ORUFI02G08730.1"/>
    <property type="gene ID" value="ORUFI02G08730"/>
</dbReference>
<evidence type="ECO:0000313" key="2">
    <source>
        <dbReference type="EnsemblPlants" id="ORUFI02G08730.1"/>
    </source>
</evidence>
<sequence>MPQLTKKGTCQRRKKTHRERKSGARRRRPQLHRLASPRRPVREHIAREGEGALSGRMWPPATSYDVAWIVEDAAVSDELRRGAWMTEDAAVVDEL</sequence>
<dbReference type="EnsemblPlants" id="ORUFI02G08730.1">
    <property type="protein sequence ID" value="ORUFI02G08730.1"/>
    <property type="gene ID" value="ORUFI02G08730"/>
</dbReference>
<organism evidence="2 3">
    <name type="scientific">Oryza rufipogon</name>
    <name type="common">Brownbeard rice</name>
    <name type="synonym">Asian wild rice</name>
    <dbReference type="NCBI Taxonomy" id="4529"/>
    <lineage>
        <taxon>Eukaryota</taxon>
        <taxon>Viridiplantae</taxon>
        <taxon>Streptophyta</taxon>
        <taxon>Embryophyta</taxon>
        <taxon>Tracheophyta</taxon>
        <taxon>Spermatophyta</taxon>
        <taxon>Magnoliopsida</taxon>
        <taxon>Liliopsida</taxon>
        <taxon>Poales</taxon>
        <taxon>Poaceae</taxon>
        <taxon>BOP clade</taxon>
        <taxon>Oryzoideae</taxon>
        <taxon>Oryzeae</taxon>
        <taxon>Oryzinae</taxon>
        <taxon>Oryza</taxon>
    </lineage>
</organism>
<feature type="region of interest" description="Disordered" evidence="1">
    <location>
        <begin position="1"/>
        <end position="39"/>
    </location>
</feature>
<accession>A0A0E0NBQ1</accession>
<reference evidence="2" key="2">
    <citation type="submission" date="2015-06" db="UniProtKB">
        <authorList>
            <consortium name="EnsemblPlants"/>
        </authorList>
    </citation>
    <scope>IDENTIFICATION</scope>
</reference>
<keyword evidence="3" id="KW-1185">Reference proteome</keyword>
<dbReference type="HOGENOM" id="CLU_2376534_0_0_1"/>
<name>A0A0E0NBQ1_ORYRU</name>
<feature type="compositionally biased region" description="Basic residues" evidence="1">
    <location>
        <begin position="9"/>
        <end position="39"/>
    </location>
</feature>
<dbReference type="AlphaFoldDB" id="A0A0E0NBQ1"/>
<dbReference type="Proteomes" id="UP000008022">
    <property type="component" value="Unassembled WGS sequence"/>
</dbReference>